<evidence type="ECO:0000256" key="7">
    <source>
        <dbReference type="SAM" id="Phobius"/>
    </source>
</evidence>
<keyword evidence="3 7" id="KW-0812">Transmembrane</keyword>
<dbReference type="Pfam" id="PF12791">
    <property type="entry name" value="RsgI_N"/>
    <property type="match status" value="1"/>
</dbReference>
<evidence type="ECO:0000256" key="6">
    <source>
        <dbReference type="SAM" id="MobiDB-lite"/>
    </source>
</evidence>
<evidence type="ECO:0000313" key="10">
    <source>
        <dbReference type="Proteomes" id="UP001178288"/>
    </source>
</evidence>
<feature type="compositionally biased region" description="Low complexity" evidence="6">
    <location>
        <begin position="302"/>
        <end position="312"/>
    </location>
</feature>
<dbReference type="Proteomes" id="UP001178288">
    <property type="component" value="Chromosome"/>
</dbReference>
<organism evidence="9 10">
    <name type="scientific">Neobacillus novalis</name>
    <dbReference type="NCBI Taxonomy" id="220687"/>
    <lineage>
        <taxon>Bacteria</taxon>
        <taxon>Bacillati</taxon>
        <taxon>Bacillota</taxon>
        <taxon>Bacilli</taxon>
        <taxon>Bacillales</taxon>
        <taxon>Bacillaceae</taxon>
        <taxon>Neobacillus</taxon>
    </lineage>
</organism>
<proteinExistence type="predicted"/>
<evidence type="ECO:0000256" key="1">
    <source>
        <dbReference type="ARBA" id="ARBA00004162"/>
    </source>
</evidence>
<dbReference type="AlphaFoldDB" id="A0AA95MSU0"/>
<evidence type="ECO:0000259" key="8">
    <source>
        <dbReference type="PROSITE" id="PS51849"/>
    </source>
</evidence>
<dbReference type="InterPro" id="IPR024449">
    <property type="entry name" value="Anti-sigma_RsgI_N"/>
</dbReference>
<name>A0AA95MSU0_9BACI</name>
<keyword evidence="4 7" id="KW-1133">Transmembrane helix</keyword>
<dbReference type="RefSeq" id="WP_066084721.1">
    <property type="nucleotide sequence ID" value="NZ_CP126114.1"/>
</dbReference>
<dbReference type="InterPro" id="IPR055431">
    <property type="entry name" value="RsgI_M"/>
</dbReference>
<dbReference type="PROSITE" id="PS51849">
    <property type="entry name" value="RSGI_N"/>
    <property type="match status" value="1"/>
</dbReference>
<keyword evidence="10" id="KW-1185">Reference proteome</keyword>
<feature type="domain" description="RsgI N-terminal anti-sigma" evidence="8">
    <location>
        <begin position="2"/>
        <end position="50"/>
    </location>
</feature>
<evidence type="ECO:0000256" key="5">
    <source>
        <dbReference type="ARBA" id="ARBA00023136"/>
    </source>
</evidence>
<feature type="compositionally biased region" description="Basic and acidic residues" evidence="6">
    <location>
        <begin position="313"/>
        <end position="385"/>
    </location>
</feature>
<feature type="transmembrane region" description="Helical" evidence="7">
    <location>
        <begin position="63"/>
        <end position="82"/>
    </location>
</feature>
<feature type="compositionally biased region" description="Basic and acidic residues" evidence="6">
    <location>
        <begin position="228"/>
        <end position="242"/>
    </location>
</feature>
<evidence type="ECO:0000256" key="3">
    <source>
        <dbReference type="ARBA" id="ARBA00022692"/>
    </source>
</evidence>
<evidence type="ECO:0000256" key="2">
    <source>
        <dbReference type="ARBA" id="ARBA00022475"/>
    </source>
</evidence>
<sequence>MKKGIIMGIDDAFLTLLTPEGEFLRANKRDQPYAIGEEIHFFPIESKPDYQSNRFLTIFKRKTVWAVMAALIIFIGSYIPMYQNNKAYAYMSIDVNPSIELGVNKKMQVVELNGYNQSGKKIISQLSSWKNMDVSELTALIFTEMKKAGLIIDNQQVIISTVRTKQPEESVEKEFQKNMDKIKATVNNQHLELTVVTATEKDLDKAHELGITAGKYQENKIEPANNVKNKEKERTIEKRQEKNAVSSEPSKTVPPGQLKKQIDDNNGSNQSDRNKLQGEPNRWGGKSMPPGQLKKMEEEQVKQNNGQQNKQFYQKEKSNENQKPKSNGKDNGKHNEKNNGRHNEKNKEKQNGNNHEKQNGNNKEKHNGNNKEKQNGNNHEKQRNK</sequence>
<protein>
    <submittedName>
        <fullName evidence="9">Anti-sigma factor domain-containing protein</fullName>
    </submittedName>
</protein>
<accession>A0AA95MSU0</accession>
<keyword evidence="5 7" id="KW-0472">Membrane</keyword>
<evidence type="ECO:0000313" key="9">
    <source>
        <dbReference type="EMBL" id="WHY87864.1"/>
    </source>
</evidence>
<keyword evidence="2" id="KW-1003">Cell membrane</keyword>
<reference evidence="9" key="1">
    <citation type="submission" date="2023-05" db="EMBL/GenBank/DDBJ databases">
        <title>Comparative genomics of Bacillaceae isolates and their secondary metabolite potential.</title>
        <authorList>
            <person name="Song L."/>
            <person name="Nielsen L.J."/>
            <person name="Mohite O."/>
            <person name="Xu X."/>
            <person name="Weber T."/>
            <person name="Kovacs A.T."/>
        </authorList>
    </citation>
    <scope>NUCLEOTIDE SEQUENCE</scope>
    <source>
        <strain evidence="9">XLM17</strain>
    </source>
</reference>
<gene>
    <name evidence="9" type="ORF">QNH39_08540</name>
</gene>
<comment type="subcellular location">
    <subcellularLocation>
        <location evidence="1">Cell membrane</location>
        <topology evidence="1">Single-pass membrane protein</topology>
    </subcellularLocation>
</comment>
<feature type="region of interest" description="Disordered" evidence="6">
    <location>
        <begin position="222"/>
        <end position="385"/>
    </location>
</feature>
<dbReference type="KEGG" id="nnv:QNH39_08540"/>
<dbReference type="EMBL" id="CP126114">
    <property type="protein sequence ID" value="WHY87864.1"/>
    <property type="molecule type" value="Genomic_DNA"/>
</dbReference>
<dbReference type="GO" id="GO:0005886">
    <property type="term" value="C:plasma membrane"/>
    <property type="evidence" value="ECO:0007669"/>
    <property type="project" value="UniProtKB-SubCell"/>
</dbReference>
<evidence type="ECO:0000256" key="4">
    <source>
        <dbReference type="ARBA" id="ARBA00022989"/>
    </source>
</evidence>
<dbReference type="Pfam" id="PF23750">
    <property type="entry name" value="RsgI_M"/>
    <property type="match status" value="1"/>
</dbReference>